<dbReference type="RefSeq" id="WP_072722466.1">
    <property type="nucleotide sequence ID" value="NZ_LN889815.1"/>
</dbReference>
<dbReference type="STRING" id="671072.PL9214670130"/>
<evidence type="ECO:0000313" key="3">
    <source>
        <dbReference type="Proteomes" id="UP000184315"/>
    </source>
</evidence>
<gene>
    <name evidence="2" type="ORF">PL9214670130</name>
</gene>
<feature type="compositionally biased region" description="Low complexity" evidence="1">
    <location>
        <begin position="105"/>
        <end position="117"/>
    </location>
</feature>
<accession>A0A1J1LSB8</accession>
<organism evidence="2 3">
    <name type="scientific">Planktothrix tepida PCC 9214</name>
    <dbReference type="NCBI Taxonomy" id="671072"/>
    <lineage>
        <taxon>Bacteria</taxon>
        <taxon>Bacillati</taxon>
        <taxon>Cyanobacteriota</taxon>
        <taxon>Cyanophyceae</taxon>
        <taxon>Oscillatoriophycideae</taxon>
        <taxon>Oscillatoriales</taxon>
        <taxon>Microcoleaceae</taxon>
        <taxon>Planktothrix</taxon>
    </lineage>
</organism>
<sequence length="144" mass="15459">MNNVQLRVRINSLQTNHTQDGTLTISGDSSFKYYDRGGFKVRSLRFQAYGEAAVTLNQGGVGAVHVLSGRLSIFKPNDSHPNHQMLLTVERTVIVGESTDFQSTSASAEVPASESVPTVTNTQSVPIPTTSNGKATADYSAIPF</sequence>
<evidence type="ECO:0000313" key="2">
    <source>
        <dbReference type="EMBL" id="CUR35504.1"/>
    </source>
</evidence>
<name>A0A1J1LSB8_9CYAN</name>
<dbReference type="OrthoDB" id="457156at2"/>
<evidence type="ECO:0000256" key="1">
    <source>
        <dbReference type="SAM" id="MobiDB-lite"/>
    </source>
</evidence>
<dbReference type="EMBL" id="CZDF01000174">
    <property type="protein sequence ID" value="CUR35504.1"/>
    <property type="molecule type" value="Genomic_DNA"/>
</dbReference>
<keyword evidence="3" id="KW-1185">Reference proteome</keyword>
<dbReference type="Proteomes" id="UP000184315">
    <property type="component" value="Unassembled WGS sequence"/>
</dbReference>
<dbReference type="AlphaFoldDB" id="A0A1J1LSB8"/>
<feature type="compositionally biased region" description="Polar residues" evidence="1">
    <location>
        <begin position="118"/>
        <end position="134"/>
    </location>
</feature>
<feature type="region of interest" description="Disordered" evidence="1">
    <location>
        <begin position="104"/>
        <end position="144"/>
    </location>
</feature>
<protein>
    <submittedName>
        <fullName evidence="2">Uncharacterized protein</fullName>
    </submittedName>
</protein>
<proteinExistence type="predicted"/>
<reference evidence="3" key="1">
    <citation type="submission" date="2015-10" db="EMBL/GenBank/DDBJ databases">
        <authorList>
            <person name="Regsiter A."/>
            <person name="william w."/>
        </authorList>
    </citation>
    <scope>NUCLEOTIDE SEQUENCE [LARGE SCALE GENOMIC DNA]</scope>
</reference>